<accession>X1IEG0</accession>
<evidence type="ECO:0000313" key="1">
    <source>
        <dbReference type="EMBL" id="GAH80821.1"/>
    </source>
</evidence>
<protein>
    <recommendedName>
        <fullName evidence="2">Steroid 5-alpha reductase C-terminal domain-containing protein</fullName>
    </recommendedName>
</protein>
<dbReference type="EMBL" id="BARU01038094">
    <property type="protein sequence ID" value="GAH80821.1"/>
    <property type="molecule type" value="Genomic_DNA"/>
</dbReference>
<proteinExistence type="predicted"/>
<dbReference type="AlphaFoldDB" id="X1IEG0"/>
<dbReference type="Gene3D" id="1.20.120.1630">
    <property type="match status" value="1"/>
</dbReference>
<feature type="non-terminal residue" evidence="1">
    <location>
        <position position="1"/>
    </location>
</feature>
<comment type="caution">
    <text evidence="1">The sequence shown here is derived from an EMBL/GenBank/DDBJ whole genome shotgun (WGS) entry which is preliminary data.</text>
</comment>
<evidence type="ECO:0008006" key="2">
    <source>
        <dbReference type="Google" id="ProtNLM"/>
    </source>
</evidence>
<sequence length="65" mass="7997">LRFAIYSVIYFLIFLVGMKIHLKLVEEKELIERFGEQYKKYRENVPAFFVKLKDFKKYFSILLNK</sequence>
<gene>
    <name evidence="1" type="ORF">S03H2_59251</name>
</gene>
<name>X1IEG0_9ZZZZ</name>
<organism evidence="1">
    <name type="scientific">marine sediment metagenome</name>
    <dbReference type="NCBI Taxonomy" id="412755"/>
    <lineage>
        <taxon>unclassified sequences</taxon>
        <taxon>metagenomes</taxon>
        <taxon>ecological metagenomes</taxon>
    </lineage>
</organism>
<reference evidence="1" key="1">
    <citation type="journal article" date="2014" name="Front. Microbiol.">
        <title>High frequency of phylogenetically diverse reductive dehalogenase-homologous genes in deep subseafloor sedimentary metagenomes.</title>
        <authorList>
            <person name="Kawai M."/>
            <person name="Futagami T."/>
            <person name="Toyoda A."/>
            <person name="Takaki Y."/>
            <person name="Nishi S."/>
            <person name="Hori S."/>
            <person name="Arai W."/>
            <person name="Tsubouchi T."/>
            <person name="Morono Y."/>
            <person name="Uchiyama I."/>
            <person name="Ito T."/>
            <person name="Fujiyama A."/>
            <person name="Inagaki F."/>
            <person name="Takami H."/>
        </authorList>
    </citation>
    <scope>NUCLEOTIDE SEQUENCE</scope>
    <source>
        <strain evidence="1">Expedition CK06-06</strain>
    </source>
</reference>